<sequence length="1049" mass="112419">MTVAAKTPSSSHIEDGVSKNFTLDFRFLDVSDVRAVRIFADGSTVDLVAGIDFTVAGGETDAGGTLTVAVTAAAGTRLRAWRVTPLDQQAKYPTSGTFPAQSHEEALDKLSMTTQELSRDIDRAFKVPMGGEGLEVANVDDGQVLALVDGKIQGVANDPAFAEDAAQRAAIARAEAQLARDGAFAAKEGAEAAEAASELNADRAASAAISSQGYFPGARTYVPRGAATGALAIGAAGTGGTNGTFDLAFTGGNFTVNPSGTFTVAGGVVTAITITGPGLYVGNGLAAPALSFAASAGLTGAAAALTTRYLKGAGEYYLTESSAGEDYVALFQNVGNVATLIDDKLDWASAGAARGYSEVAEAAADEVSQYLTNYPAAVIPGYPDFNVAGAELFENGQIASFTTTDGVQYLMVNGSPERVQTDVDPNDKVVFIPGFAGTAVKVTVFTDGRISSVIDDRGRRWWYGDDGWTYGVATASGSKHFDAVIYGSNTGGLTATARLKLQGKSVCVLEPYPAFGGMHACGLGMVDRPTNLQGGVDSVNCIGGLTRSLYFQRVADIVGTADVELKYQAAAHVYEQVAQNILIDYADLALKDVQIDGPRSLRVDIDGLTGDKITRGVFMRDGYISGDVFIDCSYEMDLGAAKLGPAGYRVGRESFAETGEPWAGVSPRHVFDKTSTDYRYYSGSGSALDFASIPTDLPVLLDDPLATAGQADGNYQAYNFRLNLTRDPSIYVPFEKPEGYDYRYCLPFFERIVQRINLPTSDGAHMEATMGRNNDSFGFRYPMFTAGGVTNRSQFNELDLLNFQRGYATANWPKRMTMLLNSVFMFKSLLWFMAFDPMAREYGLAGLQDDLNDVTRPEGFAYQGPIGLCGDEFQSSRFGAGFSYYMYVREALRLEAQYVMSYFDQATVGMGGTPTKAHSIGKWGYSWDMHPLLRQWIRNLSTGLNYNDRIAVEGPWAGQEVKTALYQMPMEMMWPALSLKSRNLIVPVCAGNTHLAWAPDRLEPNYGIRGEAAGENAAWYLDNIDSGLAVHDHPYADLAARLLARGSIL</sequence>
<dbReference type="EMBL" id="LYMM01000022">
    <property type="protein sequence ID" value="PNU05801.1"/>
    <property type="molecule type" value="Genomic_DNA"/>
</dbReference>
<dbReference type="AlphaFoldDB" id="A0A2K2G454"/>
<protein>
    <submittedName>
        <fullName evidence="6">Uncharacterized protein</fullName>
    </submittedName>
</protein>
<dbReference type="RefSeq" id="WP_103095007.1">
    <property type="nucleotide sequence ID" value="NZ_LYMM01000022.1"/>
</dbReference>
<name>A0A2K2G454_9SPHN</name>
<evidence type="ECO:0000313" key="6">
    <source>
        <dbReference type="EMBL" id="PNU05801.1"/>
    </source>
</evidence>
<dbReference type="PANTHER" id="PTHR43498:SF1">
    <property type="entry name" value="COB--COM HETERODISULFIDE REDUCTASE IRON-SULFUR SUBUNIT A"/>
    <property type="match status" value="1"/>
</dbReference>
<keyword evidence="4" id="KW-0408">Iron</keyword>
<dbReference type="GO" id="GO:0016491">
    <property type="term" value="F:oxidoreductase activity"/>
    <property type="evidence" value="ECO:0007669"/>
    <property type="project" value="UniProtKB-KW"/>
</dbReference>
<comment type="caution">
    <text evidence="6">The sequence shown here is derived from an EMBL/GenBank/DDBJ whole genome shotgun (WGS) entry which is preliminary data.</text>
</comment>
<dbReference type="InterPro" id="IPR039650">
    <property type="entry name" value="HdrA-like"/>
</dbReference>
<keyword evidence="1" id="KW-0004">4Fe-4S</keyword>
<keyword evidence="3" id="KW-0560">Oxidoreductase</keyword>
<gene>
    <name evidence="6" type="ORF">A8V01_14645</name>
</gene>
<keyword evidence="2" id="KW-0479">Metal-binding</keyword>
<dbReference type="InterPro" id="IPR036188">
    <property type="entry name" value="FAD/NAD-bd_sf"/>
</dbReference>
<keyword evidence="5" id="KW-0411">Iron-sulfur</keyword>
<evidence type="ECO:0000256" key="4">
    <source>
        <dbReference type="ARBA" id="ARBA00023004"/>
    </source>
</evidence>
<evidence type="ECO:0000256" key="3">
    <source>
        <dbReference type="ARBA" id="ARBA00023002"/>
    </source>
</evidence>
<dbReference type="GO" id="GO:0051539">
    <property type="term" value="F:4 iron, 4 sulfur cluster binding"/>
    <property type="evidence" value="ECO:0007669"/>
    <property type="project" value="UniProtKB-KW"/>
</dbReference>
<evidence type="ECO:0000256" key="5">
    <source>
        <dbReference type="ARBA" id="ARBA00023014"/>
    </source>
</evidence>
<dbReference type="Pfam" id="PF12831">
    <property type="entry name" value="FAD_oxidored"/>
    <property type="match status" value="1"/>
</dbReference>
<evidence type="ECO:0000256" key="2">
    <source>
        <dbReference type="ARBA" id="ARBA00022723"/>
    </source>
</evidence>
<dbReference type="OrthoDB" id="5461292at2"/>
<reference evidence="6 7" key="1">
    <citation type="submission" date="2016-05" db="EMBL/GenBank/DDBJ databases">
        <title>Complete genome sequence of Novosphingobium guangzhouense SA925(T).</title>
        <authorList>
            <person name="Sha S."/>
        </authorList>
    </citation>
    <scope>NUCLEOTIDE SEQUENCE [LARGE SCALE GENOMIC DNA]</scope>
    <source>
        <strain evidence="6 7">SA925</strain>
    </source>
</reference>
<dbReference type="PANTHER" id="PTHR43498">
    <property type="entry name" value="FERREDOXIN:COB-COM HETERODISULFIDE REDUCTASE SUBUNIT A"/>
    <property type="match status" value="1"/>
</dbReference>
<dbReference type="SUPFAM" id="SSF51905">
    <property type="entry name" value="FAD/NAD(P)-binding domain"/>
    <property type="match status" value="2"/>
</dbReference>
<dbReference type="GO" id="GO:0046872">
    <property type="term" value="F:metal ion binding"/>
    <property type="evidence" value="ECO:0007669"/>
    <property type="project" value="UniProtKB-KW"/>
</dbReference>
<keyword evidence="7" id="KW-1185">Reference proteome</keyword>
<proteinExistence type="predicted"/>
<organism evidence="6 7">
    <name type="scientific">Novosphingobium guangzhouense</name>
    <dbReference type="NCBI Taxonomy" id="1850347"/>
    <lineage>
        <taxon>Bacteria</taxon>
        <taxon>Pseudomonadati</taxon>
        <taxon>Pseudomonadota</taxon>
        <taxon>Alphaproteobacteria</taxon>
        <taxon>Sphingomonadales</taxon>
        <taxon>Sphingomonadaceae</taxon>
        <taxon>Novosphingobium</taxon>
    </lineage>
</organism>
<evidence type="ECO:0000313" key="7">
    <source>
        <dbReference type="Proteomes" id="UP000236327"/>
    </source>
</evidence>
<dbReference type="Proteomes" id="UP000236327">
    <property type="component" value="Unassembled WGS sequence"/>
</dbReference>
<evidence type="ECO:0000256" key="1">
    <source>
        <dbReference type="ARBA" id="ARBA00022485"/>
    </source>
</evidence>
<accession>A0A2K2G454</accession>